<evidence type="ECO:0000313" key="1">
    <source>
        <dbReference type="EMBL" id="MBR8671492.1"/>
    </source>
</evidence>
<dbReference type="Gene3D" id="2.60.120.580">
    <property type="entry name" value="Acetamidase/Formamidase-like domains"/>
    <property type="match status" value="1"/>
</dbReference>
<gene>
    <name evidence="1" type="ORF">KD144_18305</name>
</gene>
<dbReference type="EMBL" id="JAGTPX010000022">
    <property type="protein sequence ID" value="MBR8671492.1"/>
    <property type="molecule type" value="Genomic_DNA"/>
</dbReference>
<reference evidence="1" key="1">
    <citation type="submission" date="2021-04" db="EMBL/GenBank/DDBJ databases">
        <title>Genomic analysis of electroactive and textile dye degrading Bacillus circulans strain: DC10 isolated from constructed wetland-microbial fuel cells treating textile dye wastewaters.</title>
        <authorList>
            <person name="Patel D.U."/>
            <person name="Desai C.R."/>
        </authorList>
    </citation>
    <scope>NUCLEOTIDE SEQUENCE</scope>
    <source>
        <strain evidence="1">DC10</strain>
    </source>
</reference>
<name>A0A941GJZ4_NIACI</name>
<dbReference type="AlphaFoldDB" id="A0A941GJZ4"/>
<sequence length="62" mass="7263">MHHPLSLKQQYLHGSFSNSYKPILTVESGDSITLKTLDIEWGYSRGTFHFERWSESVEFSTR</sequence>
<proteinExistence type="predicted"/>
<accession>A0A941GJZ4</accession>
<dbReference type="SUPFAM" id="SSF141130">
    <property type="entry name" value="Acetamidase/Formamidase-like"/>
    <property type="match status" value="1"/>
</dbReference>
<protein>
    <submittedName>
        <fullName evidence="1">Uncharacterized protein</fullName>
    </submittedName>
</protein>
<comment type="caution">
    <text evidence="1">The sequence shown here is derived from an EMBL/GenBank/DDBJ whole genome shotgun (WGS) entry which is preliminary data.</text>
</comment>
<organism evidence="1">
    <name type="scientific">Niallia circulans</name>
    <name type="common">Bacillus circulans</name>
    <dbReference type="NCBI Taxonomy" id="1397"/>
    <lineage>
        <taxon>Bacteria</taxon>
        <taxon>Bacillati</taxon>
        <taxon>Bacillota</taxon>
        <taxon>Bacilli</taxon>
        <taxon>Bacillales</taxon>
        <taxon>Bacillaceae</taxon>
        <taxon>Niallia</taxon>
    </lineage>
</organism>
<dbReference type="RefSeq" id="WP_212120648.1">
    <property type="nucleotide sequence ID" value="NZ_JAGTPX020000023.1"/>
</dbReference>